<evidence type="ECO:0000313" key="2">
    <source>
        <dbReference type="Proteomes" id="UP001497497"/>
    </source>
</evidence>
<evidence type="ECO:0008006" key="3">
    <source>
        <dbReference type="Google" id="ProtNLM"/>
    </source>
</evidence>
<organism evidence="1 2">
    <name type="scientific">Lymnaea stagnalis</name>
    <name type="common">Great pond snail</name>
    <name type="synonym">Helix stagnalis</name>
    <dbReference type="NCBI Taxonomy" id="6523"/>
    <lineage>
        <taxon>Eukaryota</taxon>
        <taxon>Metazoa</taxon>
        <taxon>Spiralia</taxon>
        <taxon>Lophotrochozoa</taxon>
        <taxon>Mollusca</taxon>
        <taxon>Gastropoda</taxon>
        <taxon>Heterobranchia</taxon>
        <taxon>Euthyneura</taxon>
        <taxon>Panpulmonata</taxon>
        <taxon>Hygrophila</taxon>
        <taxon>Lymnaeoidea</taxon>
        <taxon>Lymnaeidae</taxon>
        <taxon>Lymnaea</taxon>
    </lineage>
</organism>
<proteinExistence type="predicted"/>
<dbReference type="AlphaFoldDB" id="A0AAV2H6V5"/>
<accession>A0AAV2H6V5</accession>
<protein>
    <recommendedName>
        <fullName evidence="3">39S ribosomal protein L37, mitochondrial</fullName>
    </recommendedName>
</protein>
<name>A0AAV2H6V5_LYMST</name>
<gene>
    <name evidence="1" type="ORF">GSLYS_00002121001</name>
</gene>
<dbReference type="InterPro" id="IPR052482">
    <property type="entry name" value="mtLSU_mL37"/>
</dbReference>
<keyword evidence="2" id="KW-1185">Reference proteome</keyword>
<dbReference type="PANTHER" id="PTHR15889">
    <property type="entry name" value="MITOCHONDRIAL RIBOSOMAL PROTEIN L37"/>
    <property type="match status" value="1"/>
</dbReference>
<comment type="caution">
    <text evidence="1">The sequence shown here is derived from an EMBL/GenBank/DDBJ whole genome shotgun (WGS) entry which is preliminary data.</text>
</comment>
<dbReference type="EMBL" id="CAXITT010000024">
    <property type="protein sequence ID" value="CAL1527951.1"/>
    <property type="molecule type" value="Genomic_DNA"/>
</dbReference>
<dbReference type="GO" id="GO:0005739">
    <property type="term" value="C:mitochondrion"/>
    <property type="evidence" value="ECO:0007669"/>
    <property type="project" value="TreeGrafter"/>
</dbReference>
<reference evidence="1 2" key="1">
    <citation type="submission" date="2024-04" db="EMBL/GenBank/DDBJ databases">
        <authorList>
            <consortium name="Genoscope - CEA"/>
            <person name="William W."/>
        </authorList>
    </citation>
    <scope>NUCLEOTIDE SEQUENCE [LARGE SCALE GENOMIC DNA]</scope>
</reference>
<dbReference type="PANTHER" id="PTHR15889:SF2">
    <property type="entry name" value="LARGE RIBOSOMAL SUBUNIT PROTEIN ML37"/>
    <property type="match status" value="1"/>
</dbReference>
<sequence length="423" mass="48764">MRLTICVCSGIRDITVRRWNRVWRCRGKFYDYPPTIPPSLIAKGINVIEVNKIETPRETWSPPVPDDPRCAQPIPLEQQPDWKQEPAFIHHDNVRLFEGVKQACLIAKAQHFQGFPSAVESLVGAIDIPDKDLILQRFIMQSQKWNTDEVKLPKPFDPRKPRWSWVRPIGITPLKSSQILLRNIIRLCQTQIAEFPSFNTRKSIYDQPLYSHVIYKGKPIVMKESLDALLTSSDPLPPFGNEATVDASASHKIPDMWPVFPTVDFLETNNYELSSEIGIFNSNLKLTNPHTIIQIPRKYHWEQKHYQAAQIMTCLMYTAALARQKYGNDVRALPEPISVQHVSLEQNKFLFAFFQLNTLDLDSDNGIKNLVWTADRADLFTIIPGQPWMPKKLKTTRYENFEPLAFDKFLAVYLSNLPEVAKQ</sequence>
<evidence type="ECO:0000313" key="1">
    <source>
        <dbReference type="EMBL" id="CAL1527951.1"/>
    </source>
</evidence>
<dbReference type="Proteomes" id="UP001497497">
    <property type="component" value="Unassembled WGS sequence"/>
</dbReference>